<proteinExistence type="predicted"/>
<feature type="transmembrane region" description="Helical" evidence="6">
    <location>
        <begin position="41"/>
        <end position="61"/>
    </location>
</feature>
<keyword evidence="2" id="KW-1003">Cell membrane</keyword>
<evidence type="ECO:0000256" key="1">
    <source>
        <dbReference type="ARBA" id="ARBA00004651"/>
    </source>
</evidence>
<dbReference type="GO" id="GO:0005886">
    <property type="term" value="C:plasma membrane"/>
    <property type="evidence" value="ECO:0007669"/>
    <property type="project" value="UniProtKB-SubCell"/>
</dbReference>
<keyword evidence="4 6" id="KW-1133">Transmembrane helix</keyword>
<dbReference type="PIRSF" id="PIRSF038958">
    <property type="entry name" value="PG_synth_SpoVB"/>
    <property type="match status" value="1"/>
</dbReference>
<gene>
    <name evidence="7" type="ORF">I6J18_05225</name>
</gene>
<evidence type="ECO:0000256" key="2">
    <source>
        <dbReference type="ARBA" id="ARBA00022475"/>
    </source>
</evidence>
<dbReference type="InterPro" id="IPR002797">
    <property type="entry name" value="Polysacc_synth"/>
</dbReference>
<feature type="transmembrane region" description="Helical" evidence="6">
    <location>
        <begin position="174"/>
        <end position="198"/>
    </location>
</feature>
<feature type="transmembrane region" description="Helical" evidence="6">
    <location>
        <begin position="82"/>
        <end position="104"/>
    </location>
</feature>
<feature type="transmembrane region" description="Helical" evidence="6">
    <location>
        <begin position="405"/>
        <end position="424"/>
    </location>
</feature>
<dbReference type="CDD" id="cd13124">
    <property type="entry name" value="MATE_SpoVB_like"/>
    <property type="match status" value="1"/>
</dbReference>
<feature type="transmembrane region" description="Helical" evidence="6">
    <location>
        <begin position="116"/>
        <end position="137"/>
    </location>
</feature>
<dbReference type="InterPro" id="IPR050833">
    <property type="entry name" value="Poly_Biosynth_Transport"/>
</dbReference>
<organism evidence="7 8">
    <name type="scientific">Peribacillus psychrosaccharolyticus</name>
    <name type="common">Bacillus psychrosaccharolyticus</name>
    <dbReference type="NCBI Taxonomy" id="1407"/>
    <lineage>
        <taxon>Bacteria</taxon>
        <taxon>Bacillati</taxon>
        <taxon>Bacillota</taxon>
        <taxon>Bacilli</taxon>
        <taxon>Bacillales</taxon>
        <taxon>Bacillaceae</taxon>
        <taxon>Peribacillus</taxon>
    </lineage>
</organism>
<dbReference type="EMBL" id="CP068053">
    <property type="protein sequence ID" value="QQT01281.1"/>
    <property type="molecule type" value="Genomic_DNA"/>
</dbReference>
<evidence type="ECO:0000256" key="6">
    <source>
        <dbReference type="SAM" id="Phobius"/>
    </source>
</evidence>
<feature type="transmembrane region" description="Helical" evidence="6">
    <location>
        <begin position="350"/>
        <end position="373"/>
    </location>
</feature>
<reference evidence="7 8" key="1">
    <citation type="submission" date="2021-01" db="EMBL/GenBank/DDBJ databases">
        <title>FDA dAtabase for Regulatory Grade micrObial Sequences (FDA-ARGOS): Supporting development and validation of Infectious Disease Dx tests.</title>
        <authorList>
            <person name="Nelson B."/>
            <person name="Plummer A."/>
            <person name="Tallon L."/>
            <person name="Sadzewicz L."/>
            <person name="Zhao X."/>
            <person name="Boylan J."/>
            <person name="Ott S."/>
            <person name="Bowen H."/>
            <person name="Vavikolanu K."/>
            <person name="Mehta A."/>
            <person name="Aluvathingal J."/>
            <person name="Nadendla S."/>
            <person name="Myers T."/>
            <person name="Yan Y."/>
            <person name="Sichtig H."/>
        </authorList>
    </citation>
    <scope>NUCLEOTIDE SEQUENCE [LARGE SCALE GENOMIC DNA]</scope>
    <source>
        <strain evidence="7 8">FDAARGOS_1161</strain>
    </source>
</reference>
<evidence type="ECO:0000256" key="3">
    <source>
        <dbReference type="ARBA" id="ARBA00022692"/>
    </source>
</evidence>
<dbReference type="InterPro" id="IPR024923">
    <property type="entry name" value="PG_synth_SpoVB"/>
</dbReference>
<dbReference type="PANTHER" id="PTHR30250:SF24">
    <property type="entry name" value="STAGE V SPORULATION PROTEIN B"/>
    <property type="match status" value="1"/>
</dbReference>
<feature type="transmembrane region" description="Helical" evidence="6">
    <location>
        <begin position="311"/>
        <end position="330"/>
    </location>
</feature>
<feature type="transmembrane region" description="Helical" evidence="6">
    <location>
        <begin position="7"/>
        <end position="29"/>
    </location>
</feature>
<dbReference type="KEGG" id="ppsr:I6J18_05225"/>
<evidence type="ECO:0000256" key="4">
    <source>
        <dbReference type="ARBA" id="ARBA00022989"/>
    </source>
</evidence>
<feature type="transmembrane region" description="Helical" evidence="6">
    <location>
        <begin position="265"/>
        <end position="290"/>
    </location>
</feature>
<feature type="transmembrane region" description="Helical" evidence="6">
    <location>
        <begin position="380"/>
        <end position="399"/>
    </location>
</feature>
<dbReference type="Proteomes" id="UP000595254">
    <property type="component" value="Chromosome"/>
</dbReference>
<dbReference type="RefSeq" id="WP_201647950.1">
    <property type="nucleotide sequence ID" value="NZ_CP068053.1"/>
</dbReference>
<dbReference type="AlphaFoldDB" id="A0A974NNL4"/>
<name>A0A974NNL4_PERPY</name>
<keyword evidence="5 6" id="KW-0472">Membrane</keyword>
<comment type="subcellular location">
    <subcellularLocation>
        <location evidence="1">Cell membrane</location>
        <topology evidence="1">Multi-pass membrane protein</topology>
    </subcellularLocation>
</comment>
<keyword evidence="3 6" id="KW-0812">Transmembrane</keyword>
<accession>A0A974NNL4</accession>
<dbReference type="PANTHER" id="PTHR30250">
    <property type="entry name" value="PST FAMILY PREDICTED COLANIC ACID TRANSPORTER"/>
    <property type="match status" value="1"/>
</dbReference>
<evidence type="ECO:0000256" key="5">
    <source>
        <dbReference type="ARBA" id="ARBA00023136"/>
    </source>
</evidence>
<feature type="transmembrane region" description="Helical" evidence="6">
    <location>
        <begin position="239"/>
        <end position="259"/>
    </location>
</feature>
<protein>
    <submittedName>
        <fullName evidence="7">Polysaccharide biosynthesis protein</fullName>
    </submittedName>
</protein>
<keyword evidence="8" id="KW-1185">Reference proteome</keyword>
<evidence type="ECO:0000313" key="8">
    <source>
        <dbReference type="Proteomes" id="UP000595254"/>
    </source>
</evidence>
<feature type="transmembrane region" description="Helical" evidence="6">
    <location>
        <begin position="149"/>
        <end position="168"/>
    </location>
</feature>
<dbReference type="Pfam" id="PF01943">
    <property type="entry name" value="Polysacc_synt"/>
    <property type="match status" value="1"/>
</dbReference>
<evidence type="ECO:0000313" key="7">
    <source>
        <dbReference type="EMBL" id="QQT01281.1"/>
    </source>
</evidence>
<sequence length="442" mass="49960">MRGFYKGTIILVIAAFFGECIEFLINMILARELHEEGMGQYMSLLPIFFLIYVLASLELHISVSKFVAENKPSLHFNLLIHALKMAAVVGLVICAIMPIILTFLPLMDRYHPHIKWLFVGLIPIVAFSSIARGYFMGVQQISKIALSNFFKKIFQFGLLLLVFTLFQYNQKDSLLMSFYVLIGSEFLVFIYLFSLFMVHLRVMKRSSHTLSSGKEARKKLLEVSLPTMGLRIFHAITNAIQPFLIHAALLSAGFGAVLATEHFGMLTGVAMTIGFFPAFIAHSLMIMLIPNVSEAYNKRDKEKLRDLLQKSISVTILYGVPAVVIIYFFAEPLTSLFFSSTSASLYLKLLCPYFLFHFFIIPMQAYLIGLGLVKDAFVHTVWSHIVSFILMFILGSQPAFNMEGIIIGMNTGAVLITLMHYVTICHKIGINLWLTKPKQNVY</sequence>